<keyword evidence="3" id="KW-1185">Reference proteome</keyword>
<evidence type="ECO:0000313" key="3">
    <source>
        <dbReference type="Proteomes" id="UP000601223"/>
    </source>
</evidence>
<accession>A0A8J3NGJ8</accession>
<reference evidence="2 3" key="1">
    <citation type="submission" date="2021-01" db="EMBL/GenBank/DDBJ databases">
        <title>Whole genome shotgun sequence of Catellatospora bangladeshensis NBRC 107357.</title>
        <authorList>
            <person name="Komaki H."/>
            <person name="Tamura T."/>
        </authorList>
    </citation>
    <scope>NUCLEOTIDE SEQUENCE [LARGE SCALE GENOMIC DNA]</scope>
    <source>
        <strain evidence="2 3">NBRC 107357</strain>
    </source>
</reference>
<gene>
    <name evidence="2" type="ORF">Cba03nite_17610</name>
</gene>
<keyword evidence="1" id="KW-0812">Transmembrane</keyword>
<evidence type="ECO:0000313" key="2">
    <source>
        <dbReference type="EMBL" id="GIF80412.1"/>
    </source>
</evidence>
<comment type="caution">
    <text evidence="2">The sequence shown here is derived from an EMBL/GenBank/DDBJ whole genome shotgun (WGS) entry which is preliminary data.</text>
</comment>
<feature type="transmembrane region" description="Helical" evidence="1">
    <location>
        <begin position="216"/>
        <end position="239"/>
    </location>
</feature>
<keyword evidence="1" id="KW-0472">Membrane</keyword>
<dbReference type="EMBL" id="BONF01000009">
    <property type="protein sequence ID" value="GIF80412.1"/>
    <property type="molecule type" value="Genomic_DNA"/>
</dbReference>
<dbReference type="RefSeq" id="WP_203743920.1">
    <property type="nucleotide sequence ID" value="NZ_BONF01000009.1"/>
</dbReference>
<keyword evidence="1" id="KW-1133">Transmembrane helix</keyword>
<feature type="transmembrane region" description="Helical" evidence="1">
    <location>
        <begin position="92"/>
        <end position="113"/>
    </location>
</feature>
<feature type="transmembrane region" description="Helical" evidence="1">
    <location>
        <begin position="153"/>
        <end position="170"/>
    </location>
</feature>
<protein>
    <submittedName>
        <fullName evidence="2">Uncharacterized protein</fullName>
    </submittedName>
</protein>
<dbReference type="AlphaFoldDB" id="A0A8J3NGJ8"/>
<feature type="transmembrane region" description="Helical" evidence="1">
    <location>
        <begin position="12"/>
        <end position="30"/>
    </location>
</feature>
<dbReference type="Proteomes" id="UP000601223">
    <property type="component" value="Unassembled WGS sequence"/>
</dbReference>
<sequence length="428" mass="46101">MKALWLHVRNSPLRWALPVLVTLDLAVLLLRGRHWIGVWPETGAAGQIPAYLVGVLGAGASAWASAAPTRHGVAEQLSASRVHPALLEGHRLAATAVIMLVPYLLGQLVAGALTVRTNPPGVHLFLGYLAHGVFVTLLCVCLGWAVGKLFGSVLASLVASLGCLVLMGLMDQWTGFIVLTGRPDVAIDPGALLLRFGMIAVLLVTLPWMNGGPRRTLALVPVPAFLGIMVVLFAAPVVVDREPPGDDAVCVAGRTTLCLWPEHEKYLPVLRELGARLDRLPAAFTLPPRINEFGVERVRVVDGQGNEFFDDEQGPPFFYILEGSPWSSAGDIGTAISAETFTFEDRARCAWGRLTDADDGRLLAVGAWLEAYLVGGGAPDYRTNAPPRIQQAWAVGRAVATDRPLDEQFNWAEQEVKHLRVQYCEAAG</sequence>
<feature type="transmembrane region" description="Helical" evidence="1">
    <location>
        <begin position="125"/>
        <end position="146"/>
    </location>
</feature>
<organism evidence="2 3">
    <name type="scientific">Catellatospora bangladeshensis</name>
    <dbReference type="NCBI Taxonomy" id="310355"/>
    <lineage>
        <taxon>Bacteria</taxon>
        <taxon>Bacillati</taxon>
        <taxon>Actinomycetota</taxon>
        <taxon>Actinomycetes</taxon>
        <taxon>Micromonosporales</taxon>
        <taxon>Micromonosporaceae</taxon>
        <taxon>Catellatospora</taxon>
    </lineage>
</organism>
<name>A0A8J3NGJ8_9ACTN</name>
<proteinExistence type="predicted"/>
<feature type="transmembrane region" description="Helical" evidence="1">
    <location>
        <begin position="190"/>
        <end position="209"/>
    </location>
</feature>
<evidence type="ECO:0000256" key="1">
    <source>
        <dbReference type="SAM" id="Phobius"/>
    </source>
</evidence>